<organism evidence="1 2">
    <name type="scientific">Rheinheimera muenzenbergensis</name>
    <dbReference type="NCBI Taxonomy" id="1193628"/>
    <lineage>
        <taxon>Bacteria</taxon>
        <taxon>Pseudomonadati</taxon>
        <taxon>Pseudomonadota</taxon>
        <taxon>Gammaproteobacteria</taxon>
        <taxon>Chromatiales</taxon>
        <taxon>Chromatiaceae</taxon>
        <taxon>Rheinheimera</taxon>
    </lineage>
</organism>
<dbReference type="InterPro" id="IPR036188">
    <property type="entry name" value="FAD/NAD-bd_sf"/>
</dbReference>
<sequence length="534" mass="58804">MQATDSPATDTLSSTANRPSSAAGAVNIVVLGGGSAGWLTAALLAADHQADPLVTISLIESASLPAIGVGEGTWPSMRATLARIGISETEFILSCDASFKQGSVFRQWRTASAQDCYYHPFTAPVAANELDIAEHWFGYQEHVEFAAAVSSQPAVIAAGLAPKRISTPEYAFLQNYGYHLDAAKFVDLLSQHAKRLGVQHIVDDVVAVQSHADGRIAALQTAQHGNLSGDLFVDCSGLPGLLIGQHYQTPLLSVQHCLLNDSALAVQVAYDNQHTPIASATLATAQTQGWVWDIGLPSRRGIGFVHHSGHTNEQQARATLAQYLQLTEQQFNARYQARLIRFTPGYRQQFWRHNCVAVGMAAGFIEPLEASALVMVELSAKFISEQLPRNPAQLAIVAERFNQTFRYRWQQIVEFLKLHYVLSNRHDSDYWLAQRAESSIPSSLQEKLMMWHQFVPSRYDLPQAEELFPAASYQYILYGMRHLPASRPPLKAGSGLRAQQAFTEVQQKTQQLRAGLVSNRELLNQIKAHGLQKI</sequence>
<dbReference type="EMBL" id="JALAAR010000021">
    <property type="protein sequence ID" value="MEH8019200.1"/>
    <property type="molecule type" value="Genomic_DNA"/>
</dbReference>
<dbReference type="Pfam" id="PF04820">
    <property type="entry name" value="Trp_halogenase"/>
    <property type="match status" value="1"/>
</dbReference>
<dbReference type="SUPFAM" id="SSF51905">
    <property type="entry name" value="FAD/NAD(P)-binding domain"/>
    <property type="match status" value="1"/>
</dbReference>
<dbReference type="Proteomes" id="UP001375382">
    <property type="component" value="Unassembled WGS sequence"/>
</dbReference>
<dbReference type="Gene3D" id="3.50.50.60">
    <property type="entry name" value="FAD/NAD(P)-binding domain"/>
    <property type="match status" value="1"/>
</dbReference>
<name>A0ABU8CB33_9GAMM</name>
<dbReference type="PANTHER" id="PTHR43747:SF4">
    <property type="entry name" value="FLAVIN-DEPENDENT TRYPTOPHAN HALOGENASE"/>
    <property type="match status" value="1"/>
</dbReference>
<protein>
    <submittedName>
        <fullName evidence="1">Tryptophan 7-halogenase</fullName>
    </submittedName>
</protein>
<gene>
    <name evidence="1" type="ORF">MN202_18330</name>
</gene>
<reference evidence="1 2" key="1">
    <citation type="journal article" date="2023" name="Ecotoxicol. Environ. Saf.">
        <title>Mercury remediation potential of mercury-resistant strain Rheinheimera metallidurans sp. nov. isolated from a municipal waste dumping site.</title>
        <authorList>
            <person name="Yadav V."/>
            <person name="Manjhi A."/>
            <person name="Vadakedath N."/>
        </authorList>
    </citation>
    <scope>NUCLEOTIDE SEQUENCE [LARGE SCALE GENOMIC DNA]</scope>
    <source>
        <strain evidence="1 2">E-49</strain>
    </source>
</reference>
<accession>A0ABU8CB33</accession>
<dbReference type="RefSeq" id="WP_335737598.1">
    <property type="nucleotide sequence ID" value="NZ_JALAAR010000021.1"/>
</dbReference>
<dbReference type="PANTHER" id="PTHR43747">
    <property type="entry name" value="FAD-BINDING PROTEIN"/>
    <property type="match status" value="1"/>
</dbReference>
<comment type="caution">
    <text evidence="1">The sequence shown here is derived from an EMBL/GenBank/DDBJ whole genome shotgun (WGS) entry which is preliminary data.</text>
</comment>
<proteinExistence type="predicted"/>
<dbReference type="InterPro" id="IPR006905">
    <property type="entry name" value="Flavin_halogenase"/>
</dbReference>
<evidence type="ECO:0000313" key="2">
    <source>
        <dbReference type="Proteomes" id="UP001375382"/>
    </source>
</evidence>
<keyword evidence="2" id="KW-1185">Reference proteome</keyword>
<dbReference type="InterPro" id="IPR033856">
    <property type="entry name" value="Trp_halogen"/>
</dbReference>
<evidence type="ECO:0000313" key="1">
    <source>
        <dbReference type="EMBL" id="MEH8019200.1"/>
    </source>
</evidence>
<dbReference type="InterPro" id="IPR050816">
    <property type="entry name" value="Flavin-dep_Halogenase_NPB"/>
</dbReference>
<dbReference type="PIRSF" id="PIRSF011396">
    <property type="entry name" value="Trp_halogenase"/>
    <property type="match status" value="1"/>
</dbReference>